<dbReference type="EC" id="1.-.-.-" evidence="1"/>
<dbReference type="Gene3D" id="3.40.109.10">
    <property type="entry name" value="NADH Oxidase"/>
    <property type="match status" value="1"/>
</dbReference>
<dbReference type="PANTHER" id="PTHR23026:SF123">
    <property type="entry name" value="NAD(P)H NITROREDUCTASE RV3131-RELATED"/>
    <property type="match status" value="1"/>
</dbReference>
<proteinExistence type="predicted"/>
<dbReference type="EMBL" id="NGAF01000006">
    <property type="protein sequence ID" value="OXR44732.1"/>
    <property type="molecule type" value="Genomic_DNA"/>
</dbReference>
<gene>
    <name evidence="1" type="primary">acg_3</name>
    <name evidence="1" type="ORF">B7C42_03527</name>
</gene>
<dbReference type="RefSeq" id="WP_094025882.1">
    <property type="nucleotide sequence ID" value="NZ_NGAF01000006.1"/>
</dbReference>
<evidence type="ECO:0000313" key="1">
    <source>
        <dbReference type="EMBL" id="OXR44732.1"/>
    </source>
</evidence>
<dbReference type="GO" id="GO:0016491">
    <property type="term" value="F:oxidoreductase activity"/>
    <property type="evidence" value="ECO:0007669"/>
    <property type="project" value="UniProtKB-KW"/>
</dbReference>
<dbReference type="PANTHER" id="PTHR23026">
    <property type="entry name" value="NADPH NITROREDUCTASE"/>
    <property type="match status" value="1"/>
</dbReference>
<reference evidence="1 2" key="1">
    <citation type="submission" date="2017-07" db="EMBL/GenBank/DDBJ databases">
        <title>First draft Genome Sequence of Nocardia cerradoensis isolated from human infection.</title>
        <authorList>
            <person name="Carrasco G."/>
        </authorList>
    </citation>
    <scope>NUCLEOTIDE SEQUENCE [LARGE SCALE GENOMIC DNA]</scope>
    <source>
        <strain evidence="1 2">CNM20130759</strain>
    </source>
</reference>
<evidence type="ECO:0000313" key="2">
    <source>
        <dbReference type="Proteomes" id="UP000215506"/>
    </source>
</evidence>
<organism evidence="1 2">
    <name type="scientific">Nocardia cerradoensis</name>
    <dbReference type="NCBI Taxonomy" id="85688"/>
    <lineage>
        <taxon>Bacteria</taxon>
        <taxon>Bacillati</taxon>
        <taxon>Actinomycetota</taxon>
        <taxon>Actinomycetes</taxon>
        <taxon>Mycobacteriales</taxon>
        <taxon>Nocardiaceae</taxon>
        <taxon>Nocardia</taxon>
    </lineage>
</organism>
<name>A0A231H7G6_9NOCA</name>
<dbReference type="NCBIfam" id="NF047509">
    <property type="entry name" value="Rv3131_FMN_oxido"/>
    <property type="match status" value="1"/>
</dbReference>
<keyword evidence="2" id="KW-1185">Reference proteome</keyword>
<protein>
    <submittedName>
        <fullName evidence="1">Putative NAD(P)H nitroreductase acg</fullName>
        <ecNumber evidence="1">1.-.-.-</ecNumber>
    </submittedName>
</protein>
<accession>A0A231H7G6</accession>
<dbReference type="Proteomes" id="UP000215506">
    <property type="component" value="Unassembled WGS sequence"/>
</dbReference>
<sequence>MQHVPDRSTIVAALQLAARAPSVHNTQPWHWDFDGTRLHLFSDSTRQLKVADPSGRQEVISCGANLHHARIAFAEQGHPITVSYVPEEGLHDLLAVAEFEPPRAPSDRERALAAAIRARRTDRLPMSAPDRPELVEQLREVAEIDGVRLNAVDDSVRPRLAAASEQTAAMQQFDTPYQNELRWWTGNFDLPEGIPPSALPTAREAELVDVGRDFPIPPGSPHRTGEPDHATLVVLSTAENTPHEWLATGETLSTALLSATAAGLATCPLTHITEIPAAVRAISSLLPDPDRIPQVLIRLGTAPHDTFVPPTPRRPVEDFLSLPR</sequence>
<dbReference type="SUPFAM" id="SSF55469">
    <property type="entry name" value="FMN-dependent nitroreductase-like"/>
    <property type="match status" value="1"/>
</dbReference>
<dbReference type="InterPro" id="IPR050627">
    <property type="entry name" value="Nitroreductase/BluB"/>
</dbReference>
<comment type="caution">
    <text evidence="1">The sequence shown here is derived from an EMBL/GenBank/DDBJ whole genome shotgun (WGS) entry which is preliminary data.</text>
</comment>
<keyword evidence="1" id="KW-0560">Oxidoreductase</keyword>
<dbReference type="InterPro" id="IPR000415">
    <property type="entry name" value="Nitroreductase-like"/>
</dbReference>
<dbReference type="AlphaFoldDB" id="A0A231H7G6"/>